<evidence type="ECO:0008006" key="3">
    <source>
        <dbReference type="Google" id="ProtNLM"/>
    </source>
</evidence>
<dbReference type="InterPro" id="IPR053134">
    <property type="entry name" value="RNA-dir_DNA_polymerase"/>
</dbReference>
<evidence type="ECO:0000313" key="2">
    <source>
        <dbReference type="Proteomes" id="UP000075243"/>
    </source>
</evidence>
<dbReference type="InterPro" id="IPR043502">
    <property type="entry name" value="DNA/RNA_pol_sf"/>
</dbReference>
<dbReference type="Gramene" id="C.cajan_44932.t">
    <property type="protein sequence ID" value="C.cajan_44932.t"/>
    <property type="gene ID" value="C.cajan_44932"/>
</dbReference>
<accession>A0A151UGR4</accession>
<name>A0A151UGR4_CAJCA</name>
<dbReference type="PANTHER" id="PTHR24559">
    <property type="entry name" value="TRANSPOSON TY3-I GAG-POL POLYPROTEIN"/>
    <property type="match status" value="1"/>
</dbReference>
<gene>
    <name evidence="1" type="ORF">KK1_048072</name>
</gene>
<evidence type="ECO:0000313" key="1">
    <source>
        <dbReference type="EMBL" id="KYP78469.1"/>
    </source>
</evidence>
<dbReference type="Gene3D" id="3.10.10.10">
    <property type="entry name" value="HIV Type 1 Reverse Transcriptase, subunit A, domain 1"/>
    <property type="match status" value="1"/>
</dbReference>
<dbReference type="SUPFAM" id="SSF56672">
    <property type="entry name" value="DNA/RNA polymerases"/>
    <property type="match status" value="1"/>
</dbReference>
<organism evidence="1 2">
    <name type="scientific">Cajanus cajan</name>
    <name type="common">Pigeon pea</name>
    <name type="synonym">Cajanus indicus</name>
    <dbReference type="NCBI Taxonomy" id="3821"/>
    <lineage>
        <taxon>Eukaryota</taxon>
        <taxon>Viridiplantae</taxon>
        <taxon>Streptophyta</taxon>
        <taxon>Embryophyta</taxon>
        <taxon>Tracheophyta</taxon>
        <taxon>Spermatophyta</taxon>
        <taxon>Magnoliopsida</taxon>
        <taxon>eudicotyledons</taxon>
        <taxon>Gunneridae</taxon>
        <taxon>Pentapetalae</taxon>
        <taxon>rosids</taxon>
        <taxon>fabids</taxon>
        <taxon>Fabales</taxon>
        <taxon>Fabaceae</taxon>
        <taxon>Papilionoideae</taxon>
        <taxon>50 kb inversion clade</taxon>
        <taxon>NPAAA clade</taxon>
        <taxon>indigoferoid/millettioid clade</taxon>
        <taxon>Phaseoleae</taxon>
        <taxon>Cajanus</taxon>
    </lineage>
</organism>
<dbReference type="PANTHER" id="PTHR24559:SF431">
    <property type="entry name" value="RNA-DIRECTED DNA POLYMERASE HOMOLOG"/>
    <property type="match status" value="1"/>
</dbReference>
<dbReference type="Proteomes" id="UP000075243">
    <property type="component" value="Unassembled WGS sequence"/>
</dbReference>
<reference evidence="1" key="1">
    <citation type="journal article" date="2012" name="Nat. Biotechnol.">
        <title>Draft genome sequence of pigeonpea (Cajanus cajan), an orphan legume crop of resource-poor farmers.</title>
        <authorList>
            <person name="Varshney R.K."/>
            <person name="Chen W."/>
            <person name="Li Y."/>
            <person name="Bharti A.K."/>
            <person name="Saxena R.K."/>
            <person name="Schlueter J.A."/>
            <person name="Donoghue M.T."/>
            <person name="Azam S."/>
            <person name="Fan G."/>
            <person name="Whaley A.M."/>
            <person name="Farmer A.D."/>
            <person name="Sheridan J."/>
            <person name="Iwata A."/>
            <person name="Tuteja R."/>
            <person name="Penmetsa R.V."/>
            <person name="Wu W."/>
            <person name="Upadhyaya H.D."/>
            <person name="Yang S.P."/>
            <person name="Shah T."/>
            <person name="Saxena K.B."/>
            <person name="Michael T."/>
            <person name="McCombie W.R."/>
            <person name="Yang B."/>
            <person name="Zhang G."/>
            <person name="Yang H."/>
            <person name="Wang J."/>
            <person name="Spillane C."/>
            <person name="Cook D.R."/>
            <person name="May G.D."/>
            <person name="Xu X."/>
            <person name="Jackson S.A."/>
        </authorList>
    </citation>
    <scope>NUCLEOTIDE SEQUENCE [LARGE SCALE GENOMIC DNA]</scope>
</reference>
<dbReference type="AlphaFoldDB" id="A0A151UGR4"/>
<protein>
    <recommendedName>
        <fullName evidence="3">Reverse transcriptase domain-containing protein</fullName>
    </recommendedName>
</protein>
<keyword evidence="2" id="KW-1185">Reference proteome</keyword>
<sequence length="217" mass="25308">MVNDGLKVESRDPLEEVNLGSIEKRRITYVSKLAEKSVKEQIVQVLHKYKDCFAWDYEEMPGLDRNLVKYRLPMILGKKPVKQNPRRFAPQAIEKIKEEIERLLKDKFIRTSRYADWVSNIVPVVMIEKGGRISKATKGQVIVDFLVDHSNLEKCHSLERKNSQLRKTESKLESGATFYTNKYKNREGPRPKCDHCRKIGHEKARYYELIGYPAKLG</sequence>
<dbReference type="EMBL" id="AGCT01052205">
    <property type="protein sequence ID" value="KYP78469.1"/>
    <property type="molecule type" value="Genomic_DNA"/>
</dbReference>
<comment type="caution">
    <text evidence="1">The sequence shown here is derived from an EMBL/GenBank/DDBJ whole genome shotgun (WGS) entry which is preliminary data.</text>
</comment>
<proteinExistence type="predicted"/>